<feature type="transmembrane region" description="Helical" evidence="1">
    <location>
        <begin position="125"/>
        <end position="143"/>
    </location>
</feature>
<gene>
    <name evidence="2" type="ORF">GbCGDNIH3_1814</name>
</gene>
<feature type="transmembrane region" description="Helical" evidence="1">
    <location>
        <begin position="29"/>
        <end position="54"/>
    </location>
</feature>
<sequence length="147" mass="15668">MRTLRLARTALEAEGLILKRQAWQVALRVIFLAIALLFLGASLMMLHLVLYLALQPHVPPIGAAGIILGGDLFFVLIFALLALKGSPDPIAHEARVVRDQARAELAGIFTTAATLAPLAKRFGVTGILGALLTGAIANIVALWNKKT</sequence>
<keyword evidence="1" id="KW-0472">Membrane</keyword>
<dbReference type="Proteomes" id="UP000019438">
    <property type="component" value="Chromosome"/>
</dbReference>
<dbReference type="EMBL" id="CP003181">
    <property type="protein sequence ID" value="AHJ63686.1"/>
    <property type="molecule type" value="Genomic_DNA"/>
</dbReference>
<dbReference type="GeneID" id="69746654"/>
<protein>
    <recommendedName>
        <fullName evidence="4">Phage holin family protein</fullName>
    </recommendedName>
</protein>
<feature type="transmembrane region" description="Helical" evidence="1">
    <location>
        <begin position="60"/>
        <end position="83"/>
    </location>
</feature>
<dbReference type="KEGG" id="gbc:GbCGDNIH3_1814"/>
<dbReference type="RefSeq" id="WP_011632514.1">
    <property type="nucleotide sequence ID" value="NZ_CP003181.2"/>
</dbReference>
<keyword evidence="1" id="KW-0812">Transmembrane</keyword>
<name>A0AAN0REX7_9PROT</name>
<accession>A0AAN0REX7</accession>
<keyword evidence="1" id="KW-1133">Transmembrane helix</keyword>
<dbReference type="AlphaFoldDB" id="A0AAN0REX7"/>
<organism evidence="2 3">
    <name type="scientific">Granulibacter bethesdensis</name>
    <dbReference type="NCBI Taxonomy" id="364410"/>
    <lineage>
        <taxon>Bacteria</taxon>
        <taxon>Pseudomonadati</taxon>
        <taxon>Pseudomonadota</taxon>
        <taxon>Alphaproteobacteria</taxon>
        <taxon>Acetobacterales</taxon>
        <taxon>Acetobacteraceae</taxon>
        <taxon>Granulibacter</taxon>
    </lineage>
</organism>
<evidence type="ECO:0000313" key="2">
    <source>
        <dbReference type="EMBL" id="AHJ63686.1"/>
    </source>
</evidence>
<evidence type="ECO:0000256" key="1">
    <source>
        <dbReference type="SAM" id="Phobius"/>
    </source>
</evidence>
<dbReference type="KEGG" id="gbh:GbCGDNIH2_1814"/>
<proteinExistence type="predicted"/>
<evidence type="ECO:0008006" key="4">
    <source>
        <dbReference type="Google" id="ProtNLM"/>
    </source>
</evidence>
<reference evidence="3" key="1">
    <citation type="submission" date="2012-06" db="EMBL/GenBank/DDBJ databases">
        <title>Genome analysis of multiple Granulibacter bethesdensis isolates demonstrates substantial genome diversity.</title>
        <authorList>
            <person name="Greenberg D.E."/>
            <person name="Porcella S.F."/>
            <person name="Zarember K."/>
            <person name="Zelazny A.M."/>
            <person name="Bruno D."/>
            <person name="Martens C."/>
            <person name="Barbian K.D."/>
            <person name="Jaske E."/>
            <person name="Holland S.M."/>
        </authorList>
    </citation>
    <scope>NUCLEOTIDE SEQUENCE [LARGE SCALE GENOMIC DNA]</scope>
    <source>
        <strain evidence="3">CGDNIH3</strain>
    </source>
</reference>
<evidence type="ECO:0000313" key="3">
    <source>
        <dbReference type="Proteomes" id="UP000019438"/>
    </source>
</evidence>